<sequence length="474" mass="53217">MVKVTDLKNKQEESSCCIGSHDDTGTGCQPDNGMSVTDILLPSLSSVQADVSETTDGCNFSEKVVENTSGDRSTIIYDDTAFQLIQQKLAYFEVMFSEVQLKIEEGLLQNSGSLNALKDEMSSLASNKELAKLRKEFDSLHKKLSRVVKEEDTFSSQSLNASKIPPDVLQITYSKTLNDLYRAILNIYGDSEAEAIVNSIRDKVRGFCAGVDFFRFEEGTFVVKELSDAIQSRLVSTKQIHGTYIEIFKRMAEYAPNYESQDFRSFVETGSREYSVEKIAEHNRRLKDLECLVNKYLQELNNVSENMGFMAQLQNQQLEEIKAKSEDIINLKDQISSLSHAVNLHTRLFKKLNNNLENIHSQLELIESGSDNKVVAQNVLSISSIISPAVPSQAELAALAASLNDLREQTSLMVSELYSRVDSVFSDVHGTESVSKEVALLQEQLQKLRSDIQEDVMYIDLGDIEDFNINEDEE</sequence>
<dbReference type="AlphaFoldDB" id="L0KWP7"/>
<feature type="coiled-coil region" evidence="1">
    <location>
        <begin position="114"/>
        <end position="150"/>
    </location>
</feature>
<gene>
    <name evidence="2" type="ordered locus">Metho_0882</name>
</gene>
<name>L0KWP7_METHD</name>
<keyword evidence="3" id="KW-1185">Reference proteome</keyword>
<reference evidence="3" key="1">
    <citation type="submission" date="2012-02" db="EMBL/GenBank/DDBJ databases">
        <title>Complete sequence of chromosome of Methanomethylovorans hollandica DSM 15978.</title>
        <authorList>
            <person name="Lucas S."/>
            <person name="Copeland A."/>
            <person name="Lapidus A."/>
            <person name="Glavina del Rio T."/>
            <person name="Dalin E."/>
            <person name="Tice H."/>
            <person name="Bruce D."/>
            <person name="Goodwin L."/>
            <person name="Pitluck S."/>
            <person name="Peters L."/>
            <person name="Mikhailova N."/>
            <person name="Held B."/>
            <person name="Kyrpides N."/>
            <person name="Mavromatis K."/>
            <person name="Ivanova N."/>
            <person name="Brettin T."/>
            <person name="Detter J.C."/>
            <person name="Han C."/>
            <person name="Larimer F."/>
            <person name="Land M."/>
            <person name="Hauser L."/>
            <person name="Markowitz V."/>
            <person name="Cheng J.-F."/>
            <person name="Hugenholtz P."/>
            <person name="Woyke T."/>
            <person name="Wu D."/>
            <person name="Spring S."/>
            <person name="Schroeder M."/>
            <person name="Brambilla E."/>
            <person name="Klenk H.-P."/>
            <person name="Eisen J.A."/>
        </authorList>
    </citation>
    <scope>NUCLEOTIDE SEQUENCE [LARGE SCALE GENOMIC DNA]</scope>
    <source>
        <strain evidence="3">DSM 15978 / NBRC 107637 / DMS1</strain>
    </source>
</reference>
<organism evidence="2 3">
    <name type="scientific">Methanomethylovorans hollandica (strain DSM 15978 / NBRC 107637 / DMS1)</name>
    <dbReference type="NCBI Taxonomy" id="867904"/>
    <lineage>
        <taxon>Archaea</taxon>
        <taxon>Methanobacteriati</taxon>
        <taxon>Methanobacteriota</taxon>
        <taxon>Stenosarchaea group</taxon>
        <taxon>Methanomicrobia</taxon>
        <taxon>Methanosarcinales</taxon>
        <taxon>Methanosarcinaceae</taxon>
        <taxon>Methanomethylovorans</taxon>
    </lineage>
</organism>
<dbReference type="STRING" id="867904.Metho_0882"/>
<proteinExistence type="predicted"/>
<dbReference type="EMBL" id="CP003362">
    <property type="protein sequence ID" value="AGB49125.1"/>
    <property type="molecule type" value="Genomic_DNA"/>
</dbReference>
<dbReference type="Proteomes" id="UP000010866">
    <property type="component" value="Chromosome"/>
</dbReference>
<protein>
    <submittedName>
        <fullName evidence="2">Uncharacterized protein</fullName>
    </submittedName>
</protein>
<evidence type="ECO:0000313" key="2">
    <source>
        <dbReference type="EMBL" id="AGB49125.1"/>
    </source>
</evidence>
<dbReference type="HOGENOM" id="CLU_040009_0_0_2"/>
<evidence type="ECO:0000256" key="1">
    <source>
        <dbReference type="SAM" id="Coils"/>
    </source>
</evidence>
<dbReference type="GeneID" id="14408256"/>
<feature type="coiled-coil region" evidence="1">
    <location>
        <begin position="279"/>
        <end position="306"/>
    </location>
</feature>
<dbReference type="RefSeq" id="WP_015324292.1">
    <property type="nucleotide sequence ID" value="NC_019977.1"/>
</dbReference>
<evidence type="ECO:0000313" key="3">
    <source>
        <dbReference type="Proteomes" id="UP000010866"/>
    </source>
</evidence>
<accession>L0KWP7</accession>
<dbReference type="OrthoDB" id="125829at2157"/>
<dbReference type="SUPFAM" id="SSF58104">
    <property type="entry name" value="Methyl-accepting chemotaxis protein (MCP) signaling domain"/>
    <property type="match status" value="1"/>
</dbReference>
<dbReference type="KEGG" id="mhz:Metho_0882"/>
<keyword evidence="1" id="KW-0175">Coiled coil</keyword>